<gene>
    <name evidence="3" type="ORF">DQG23_06365</name>
</gene>
<feature type="transmembrane region" description="Helical" evidence="1">
    <location>
        <begin position="112"/>
        <end position="134"/>
    </location>
</feature>
<keyword evidence="1" id="KW-0472">Membrane</keyword>
<dbReference type="AlphaFoldDB" id="A0A329MSU8"/>
<dbReference type="OrthoDB" id="2926024at2"/>
<keyword evidence="1" id="KW-0812">Transmembrane</keyword>
<dbReference type="EMBL" id="QMFB01000002">
    <property type="protein sequence ID" value="RAV22632.1"/>
    <property type="molecule type" value="Genomic_DNA"/>
</dbReference>
<dbReference type="Proteomes" id="UP000250369">
    <property type="component" value="Unassembled WGS sequence"/>
</dbReference>
<protein>
    <submittedName>
        <fullName evidence="3">DUF2062 domain-containing protein</fullName>
    </submittedName>
</protein>
<evidence type="ECO:0000259" key="2">
    <source>
        <dbReference type="Pfam" id="PF09835"/>
    </source>
</evidence>
<name>A0A329MSU8_9BACL</name>
<evidence type="ECO:0000313" key="3">
    <source>
        <dbReference type="EMBL" id="RAV22632.1"/>
    </source>
</evidence>
<evidence type="ECO:0000256" key="1">
    <source>
        <dbReference type="SAM" id="Phobius"/>
    </source>
</evidence>
<dbReference type="Pfam" id="PF09835">
    <property type="entry name" value="DUF2062"/>
    <property type="match status" value="1"/>
</dbReference>
<accession>A0A329MSU8</accession>
<organism evidence="3 4">
    <name type="scientific">Paenibacillus contaminans</name>
    <dbReference type="NCBI Taxonomy" id="450362"/>
    <lineage>
        <taxon>Bacteria</taxon>
        <taxon>Bacillati</taxon>
        <taxon>Bacillota</taxon>
        <taxon>Bacilli</taxon>
        <taxon>Bacillales</taxon>
        <taxon>Paenibacillaceae</taxon>
        <taxon>Paenibacillus</taxon>
    </lineage>
</organism>
<dbReference type="PANTHER" id="PTHR40547">
    <property type="entry name" value="SLL0298 PROTEIN"/>
    <property type="match status" value="1"/>
</dbReference>
<reference evidence="3 4" key="1">
    <citation type="journal article" date="2009" name="Int. J. Syst. Evol. Microbiol.">
        <title>Paenibacillus contaminans sp. nov., isolated from a contaminated laboratory plate.</title>
        <authorList>
            <person name="Chou J.H."/>
            <person name="Lee J.H."/>
            <person name="Lin M.C."/>
            <person name="Chang P.S."/>
            <person name="Arun A.B."/>
            <person name="Young C.C."/>
            <person name="Chen W.M."/>
        </authorList>
    </citation>
    <scope>NUCLEOTIDE SEQUENCE [LARGE SCALE GENOMIC DNA]</scope>
    <source>
        <strain evidence="3 4">CKOBP-6</strain>
    </source>
</reference>
<feature type="transmembrane region" description="Helical" evidence="1">
    <location>
        <begin position="61"/>
        <end position="81"/>
    </location>
</feature>
<proteinExistence type="predicted"/>
<dbReference type="PANTHER" id="PTHR40547:SF1">
    <property type="entry name" value="SLL0298 PROTEIN"/>
    <property type="match status" value="1"/>
</dbReference>
<keyword evidence="1" id="KW-1133">Transmembrane helix</keyword>
<comment type="caution">
    <text evidence="3">The sequence shown here is derived from an EMBL/GenBank/DDBJ whole genome shotgun (WGS) entry which is preliminary data.</text>
</comment>
<dbReference type="InterPro" id="IPR018639">
    <property type="entry name" value="DUF2062"/>
</dbReference>
<sequence length="163" mass="18310">MAGTRRWVKYKYLMLLRAKGGPAKVAKGFSIGLWAEMFTLPTAGLAALLILPVVYVMRASLPGALIGFLFGKIIYIPMSFINMKVGKMLVPKHFGDYLHFLPDKIEKIVRGAFQLIVGGMVVGVVLGIVTYFPLKWLLEAFASKRKERRKRRKAQLMTPDNHS</sequence>
<feature type="domain" description="DUF2062" evidence="2">
    <location>
        <begin position="6"/>
        <end position="146"/>
    </location>
</feature>
<feature type="transmembrane region" description="Helical" evidence="1">
    <location>
        <begin position="33"/>
        <end position="55"/>
    </location>
</feature>
<keyword evidence="4" id="KW-1185">Reference proteome</keyword>
<evidence type="ECO:0000313" key="4">
    <source>
        <dbReference type="Proteomes" id="UP000250369"/>
    </source>
</evidence>